<reference evidence="2 3" key="1">
    <citation type="journal article" date="2003" name="Int. J. Syst. Evol. Microbiol.">
        <title>Bacillus nealsonii sp. nov., isolated from a spacecraft-assembly facility, whose spores are gamma-radiation resistant.</title>
        <authorList>
            <person name="Venkateswaran K."/>
            <person name="Kempf M."/>
            <person name="Chen F."/>
            <person name="Satomi M."/>
            <person name="Nicholson W."/>
            <person name="Kern R."/>
        </authorList>
    </citation>
    <scope>NUCLEOTIDE SEQUENCE [LARGE SCALE GENOMIC DNA]</scope>
    <source>
        <strain evidence="2 3">FO-92</strain>
    </source>
</reference>
<dbReference type="Proteomes" id="UP000233375">
    <property type="component" value="Unassembled WGS sequence"/>
</dbReference>
<keyword evidence="1" id="KW-1133">Transmembrane helix</keyword>
<proteinExistence type="predicted"/>
<dbReference type="EMBL" id="PISE01000001">
    <property type="protein sequence ID" value="PKG25719.1"/>
    <property type="molecule type" value="Genomic_DNA"/>
</dbReference>
<keyword evidence="1" id="KW-0472">Membrane</keyword>
<feature type="transmembrane region" description="Helical" evidence="1">
    <location>
        <begin position="97"/>
        <end position="119"/>
    </location>
</feature>
<comment type="caution">
    <text evidence="2">The sequence shown here is derived from an EMBL/GenBank/DDBJ whole genome shotgun (WGS) entry which is preliminary data.</text>
</comment>
<keyword evidence="3" id="KW-1185">Reference proteome</keyword>
<evidence type="ECO:0000313" key="3">
    <source>
        <dbReference type="Proteomes" id="UP000233375"/>
    </source>
</evidence>
<feature type="transmembrane region" description="Helical" evidence="1">
    <location>
        <begin position="62"/>
        <end position="85"/>
    </location>
</feature>
<evidence type="ECO:0000313" key="2">
    <source>
        <dbReference type="EMBL" id="PKG25719.1"/>
    </source>
</evidence>
<feature type="transmembrane region" description="Helical" evidence="1">
    <location>
        <begin position="29"/>
        <end position="50"/>
    </location>
</feature>
<accession>A0A2N0Z887</accession>
<evidence type="ECO:0000256" key="1">
    <source>
        <dbReference type="SAM" id="Phobius"/>
    </source>
</evidence>
<keyword evidence="1" id="KW-0812">Transmembrane</keyword>
<dbReference type="RefSeq" id="WP_101174998.1">
    <property type="nucleotide sequence ID" value="NZ_PISE01000001.1"/>
</dbReference>
<feature type="transmembrane region" description="Helical" evidence="1">
    <location>
        <begin position="6"/>
        <end position="22"/>
    </location>
</feature>
<organism evidence="2 3">
    <name type="scientific">Niallia nealsonii</name>
    <dbReference type="NCBI Taxonomy" id="115979"/>
    <lineage>
        <taxon>Bacteria</taxon>
        <taxon>Bacillati</taxon>
        <taxon>Bacillota</taxon>
        <taxon>Bacilli</taxon>
        <taxon>Bacillales</taxon>
        <taxon>Bacillaceae</taxon>
        <taxon>Niallia</taxon>
    </lineage>
</organism>
<name>A0A2N0Z887_9BACI</name>
<gene>
    <name evidence="2" type="ORF">CWS01_00370</name>
</gene>
<sequence>MNISIYIFSLLNIFALGWYLHIEKIMTPLVRIGCYLISFIFVQDWTNILASNLNYLELPNKLSLSLISVMNKVILLPIASIFLLEMFLQEKNYVKKIIVIIAGTLIMVCLDYSNSWLKIIQYHHWGMEKSFLLWFCFWTLLYGLFQMFIHLEKKENQ</sequence>
<protein>
    <submittedName>
        <fullName evidence="2">Uncharacterized protein</fullName>
    </submittedName>
</protein>
<dbReference type="AlphaFoldDB" id="A0A2N0Z887"/>
<feature type="transmembrane region" description="Helical" evidence="1">
    <location>
        <begin position="131"/>
        <end position="151"/>
    </location>
</feature>